<evidence type="ECO:0000313" key="15">
    <source>
        <dbReference type="Proteomes" id="UP000441208"/>
    </source>
</evidence>
<evidence type="ECO:0000313" key="7">
    <source>
        <dbReference type="EMBL" id="KAE9244377.1"/>
    </source>
</evidence>
<dbReference type="EMBL" id="QXGA01000093">
    <property type="protein sequence ID" value="KAE9152755.1"/>
    <property type="molecule type" value="Genomic_DNA"/>
</dbReference>
<evidence type="ECO:0000313" key="8">
    <source>
        <dbReference type="EMBL" id="KAE9252041.1"/>
    </source>
</evidence>
<dbReference type="EMBL" id="QXFZ01000099">
    <property type="protein sequence ID" value="KAE9133363.1"/>
    <property type="molecule type" value="Genomic_DNA"/>
</dbReference>
<dbReference type="EMBL" id="QXGC01000219">
    <property type="protein sequence ID" value="KAE9244377.1"/>
    <property type="molecule type" value="Genomic_DNA"/>
</dbReference>
<evidence type="ECO:0000313" key="2">
    <source>
        <dbReference type="EMBL" id="KAE9025715.1"/>
    </source>
</evidence>
<protein>
    <submittedName>
        <fullName evidence="2">Uncharacterized protein</fullName>
    </submittedName>
</protein>
<evidence type="ECO:0000313" key="10">
    <source>
        <dbReference type="Proteomes" id="UP000429523"/>
    </source>
</evidence>
<dbReference type="EMBL" id="QXGE01000096">
    <property type="protein sequence ID" value="KAE9325056.1"/>
    <property type="molecule type" value="Genomic_DNA"/>
</dbReference>
<evidence type="ECO:0000313" key="14">
    <source>
        <dbReference type="Proteomes" id="UP000440732"/>
    </source>
</evidence>
<evidence type="ECO:0000313" key="1">
    <source>
        <dbReference type="EMBL" id="KAE8946536.1"/>
    </source>
</evidence>
<dbReference type="Proteomes" id="UP000429523">
    <property type="component" value="Unassembled WGS sequence"/>
</dbReference>
<dbReference type="EMBL" id="QXFX01000092">
    <property type="protein sequence ID" value="KAE9132670.1"/>
    <property type="molecule type" value="Genomic_DNA"/>
</dbReference>
<name>A0A6A3M7M5_9STRA</name>
<evidence type="ECO:0000313" key="3">
    <source>
        <dbReference type="EMBL" id="KAE9132670.1"/>
    </source>
</evidence>
<dbReference type="Proteomes" id="UP000441208">
    <property type="component" value="Unassembled WGS sequence"/>
</dbReference>
<dbReference type="Proteomes" id="UP000440367">
    <property type="component" value="Unassembled WGS sequence"/>
</dbReference>
<proteinExistence type="predicted"/>
<accession>A0A6A3M7M5</accession>
<dbReference type="Proteomes" id="UP000440732">
    <property type="component" value="Unassembled WGS sequence"/>
</dbReference>
<evidence type="ECO:0000313" key="12">
    <source>
        <dbReference type="Proteomes" id="UP000437068"/>
    </source>
</evidence>
<dbReference type="Proteomes" id="UP000437068">
    <property type="component" value="Unassembled WGS sequence"/>
</dbReference>
<evidence type="ECO:0000313" key="18">
    <source>
        <dbReference type="Proteomes" id="UP000488956"/>
    </source>
</evidence>
<dbReference type="EMBL" id="QXGD01000120">
    <property type="protein sequence ID" value="KAE9252041.1"/>
    <property type="molecule type" value="Genomic_DNA"/>
</dbReference>
<organism evidence="2 16">
    <name type="scientific">Phytophthora fragariae</name>
    <dbReference type="NCBI Taxonomy" id="53985"/>
    <lineage>
        <taxon>Eukaryota</taxon>
        <taxon>Sar</taxon>
        <taxon>Stramenopiles</taxon>
        <taxon>Oomycota</taxon>
        <taxon>Peronosporomycetes</taxon>
        <taxon>Peronosporales</taxon>
        <taxon>Peronosporaceae</taxon>
        <taxon>Phytophthora</taxon>
    </lineage>
</organism>
<dbReference type="EMBL" id="QXGB01000103">
    <property type="protein sequence ID" value="KAE9230401.1"/>
    <property type="molecule type" value="Genomic_DNA"/>
</dbReference>
<evidence type="ECO:0000313" key="4">
    <source>
        <dbReference type="EMBL" id="KAE9133363.1"/>
    </source>
</evidence>
<keyword evidence="11" id="KW-1185">Reference proteome</keyword>
<dbReference type="AlphaFoldDB" id="A0A6A3M7M5"/>
<evidence type="ECO:0000313" key="6">
    <source>
        <dbReference type="EMBL" id="KAE9230401.1"/>
    </source>
</evidence>
<comment type="caution">
    <text evidence="2">The sequence shown here is derived from an EMBL/GenBank/DDBJ whole genome shotgun (WGS) entry which is preliminary data.</text>
</comment>
<evidence type="ECO:0000313" key="5">
    <source>
        <dbReference type="EMBL" id="KAE9152755.1"/>
    </source>
</evidence>
<gene>
    <name evidence="9" type="ORF">PF001_g3126</name>
    <name evidence="8" type="ORF">PF002_g4006</name>
    <name evidence="7" type="ORF">PF004_g5708</name>
    <name evidence="6" type="ORF">PF005_g3492</name>
    <name evidence="5" type="ORF">PF006_g3046</name>
    <name evidence="4" type="ORF">PF007_g3387</name>
    <name evidence="1" type="ORF">PF009_g3837</name>
    <name evidence="3" type="ORF">PF010_g3094</name>
    <name evidence="2" type="ORF">PF011_g2907</name>
</gene>
<evidence type="ECO:0000313" key="11">
    <source>
        <dbReference type="Proteomes" id="UP000433483"/>
    </source>
</evidence>
<dbReference type="Proteomes" id="UP000460718">
    <property type="component" value="Unassembled WGS sequence"/>
</dbReference>
<dbReference type="Proteomes" id="UP000476176">
    <property type="component" value="Unassembled WGS sequence"/>
</dbReference>
<dbReference type="EMBL" id="QXFW01000091">
    <property type="protein sequence ID" value="KAE9025715.1"/>
    <property type="molecule type" value="Genomic_DNA"/>
</dbReference>
<dbReference type="Proteomes" id="UP000433483">
    <property type="component" value="Unassembled WGS sequence"/>
</dbReference>
<evidence type="ECO:0000313" key="9">
    <source>
        <dbReference type="EMBL" id="KAE9325056.1"/>
    </source>
</evidence>
<evidence type="ECO:0000313" key="13">
    <source>
        <dbReference type="Proteomes" id="UP000440367"/>
    </source>
</evidence>
<sequence>MELCLLLLDLVEHRAFLLLKSLEATFFFNMWVEFSPPLRFLPS</sequence>
<evidence type="ECO:0000313" key="16">
    <source>
        <dbReference type="Proteomes" id="UP000460718"/>
    </source>
</evidence>
<dbReference type="EMBL" id="QXGF01000113">
    <property type="protein sequence ID" value="KAE8946536.1"/>
    <property type="molecule type" value="Genomic_DNA"/>
</dbReference>
<reference evidence="16 17" key="1">
    <citation type="submission" date="2018-09" db="EMBL/GenBank/DDBJ databases">
        <title>Genomic investigation of the strawberry pathogen Phytophthora fragariae indicates pathogenicity is determined by transcriptional variation in three key races.</title>
        <authorList>
            <person name="Adams T.M."/>
            <person name="Armitage A.D."/>
            <person name="Sobczyk M.K."/>
            <person name="Bates H.J."/>
            <person name="Dunwell J.M."/>
            <person name="Nellist C.F."/>
            <person name="Harrison R.J."/>
        </authorList>
    </citation>
    <scope>NUCLEOTIDE SEQUENCE [LARGE SCALE GENOMIC DNA]</scope>
    <source>
        <strain evidence="9 12">A4</strain>
        <strain evidence="8 13">BC-1</strain>
        <strain evidence="7 17">BC-23</strain>
        <strain evidence="6 11">NOV-27</strain>
        <strain evidence="5 14">NOV-5</strain>
        <strain evidence="4 15">NOV-71</strain>
        <strain evidence="1 10">NOV-9</strain>
        <strain evidence="3 18">ONT-3</strain>
        <strain evidence="2 16">SCRP245</strain>
    </source>
</reference>
<dbReference type="Proteomes" id="UP000488956">
    <property type="component" value="Unassembled WGS sequence"/>
</dbReference>
<evidence type="ECO:0000313" key="17">
    <source>
        <dbReference type="Proteomes" id="UP000476176"/>
    </source>
</evidence>